<proteinExistence type="predicted"/>
<reference evidence="1" key="2">
    <citation type="submission" date="2022-06" db="UniProtKB">
        <authorList>
            <consortium name="EnsemblMetazoa"/>
        </authorList>
    </citation>
    <scope>IDENTIFICATION</scope>
    <source>
        <strain evidence="1">PS312</strain>
    </source>
</reference>
<reference evidence="2" key="1">
    <citation type="journal article" date="2008" name="Nat. Genet.">
        <title>The Pristionchus pacificus genome provides a unique perspective on nematode lifestyle and parasitism.</title>
        <authorList>
            <person name="Dieterich C."/>
            <person name="Clifton S.W."/>
            <person name="Schuster L.N."/>
            <person name="Chinwalla A."/>
            <person name="Delehaunty K."/>
            <person name="Dinkelacker I."/>
            <person name="Fulton L."/>
            <person name="Fulton R."/>
            <person name="Godfrey J."/>
            <person name="Minx P."/>
            <person name="Mitreva M."/>
            <person name="Roeseler W."/>
            <person name="Tian H."/>
            <person name="Witte H."/>
            <person name="Yang S.P."/>
            <person name="Wilson R.K."/>
            <person name="Sommer R.J."/>
        </authorList>
    </citation>
    <scope>NUCLEOTIDE SEQUENCE [LARGE SCALE GENOMIC DNA]</scope>
    <source>
        <strain evidence="2">PS312</strain>
    </source>
</reference>
<keyword evidence="2" id="KW-1185">Reference proteome</keyword>
<gene>
    <name evidence="1" type="primary">WBGene00281080</name>
</gene>
<protein>
    <submittedName>
        <fullName evidence="1">Uncharacterized protein</fullName>
    </submittedName>
</protein>
<accession>A0A8R1V0F1</accession>
<dbReference type="EnsemblMetazoa" id="PPA42711.1">
    <property type="protein sequence ID" value="PPA42711.1"/>
    <property type="gene ID" value="WBGene00281080"/>
</dbReference>
<dbReference type="AlphaFoldDB" id="A0A2A6BVI1"/>
<organism evidence="1 2">
    <name type="scientific">Pristionchus pacificus</name>
    <name type="common">Parasitic nematode worm</name>
    <dbReference type="NCBI Taxonomy" id="54126"/>
    <lineage>
        <taxon>Eukaryota</taxon>
        <taxon>Metazoa</taxon>
        <taxon>Ecdysozoa</taxon>
        <taxon>Nematoda</taxon>
        <taxon>Chromadorea</taxon>
        <taxon>Rhabditida</taxon>
        <taxon>Rhabditina</taxon>
        <taxon>Diplogasteromorpha</taxon>
        <taxon>Diplogasteroidea</taxon>
        <taxon>Neodiplogasteridae</taxon>
        <taxon>Pristionchus</taxon>
    </lineage>
</organism>
<accession>A0A2A6BVI1</accession>
<evidence type="ECO:0000313" key="2">
    <source>
        <dbReference type="Proteomes" id="UP000005239"/>
    </source>
</evidence>
<sequence>MESFKFSSSAMNATHNFLKAIEDWRNKNVSLKVQYLLAIIKKTFENDAMRESASHLMMYALSSCFRVMIQSILDNAKATTDTTDLTPSNEVIDILDDDTVIKEDFRLQKYARRKKRVAVDRLALSVIDAIIQKSNQY</sequence>
<dbReference type="Proteomes" id="UP000005239">
    <property type="component" value="Unassembled WGS sequence"/>
</dbReference>
<name>A0A2A6BVI1_PRIPA</name>
<evidence type="ECO:0000313" key="1">
    <source>
        <dbReference type="EnsemblMetazoa" id="PPA42711.1"/>
    </source>
</evidence>